<dbReference type="EMBL" id="BARS01050848">
    <property type="protein sequence ID" value="GAG51883.1"/>
    <property type="molecule type" value="Genomic_DNA"/>
</dbReference>
<accession>X0YU79</accession>
<protein>
    <submittedName>
        <fullName evidence="1">Uncharacterized protein</fullName>
    </submittedName>
</protein>
<proteinExistence type="predicted"/>
<reference evidence="1" key="1">
    <citation type="journal article" date="2014" name="Front. Microbiol.">
        <title>High frequency of phylogenetically diverse reductive dehalogenase-homologous genes in deep subseafloor sedimentary metagenomes.</title>
        <authorList>
            <person name="Kawai M."/>
            <person name="Futagami T."/>
            <person name="Toyoda A."/>
            <person name="Takaki Y."/>
            <person name="Nishi S."/>
            <person name="Hori S."/>
            <person name="Arai W."/>
            <person name="Tsubouchi T."/>
            <person name="Morono Y."/>
            <person name="Uchiyama I."/>
            <person name="Ito T."/>
            <person name="Fujiyama A."/>
            <person name="Inagaki F."/>
            <person name="Takami H."/>
        </authorList>
    </citation>
    <scope>NUCLEOTIDE SEQUENCE</scope>
    <source>
        <strain evidence="1">Expedition CK06-06</strain>
    </source>
</reference>
<feature type="non-terminal residue" evidence="1">
    <location>
        <position position="1"/>
    </location>
</feature>
<name>X0YU79_9ZZZZ</name>
<organism evidence="1">
    <name type="scientific">marine sediment metagenome</name>
    <dbReference type="NCBI Taxonomy" id="412755"/>
    <lineage>
        <taxon>unclassified sequences</taxon>
        <taxon>metagenomes</taxon>
        <taxon>ecological metagenomes</taxon>
    </lineage>
</organism>
<sequence>KDMLNLSKYGRAPWSYMALTPFSNSQITVALSG</sequence>
<comment type="caution">
    <text evidence="1">The sequence shown here is derived from an EMBL/GenBank/DDBJ whole genome shotgun (WGS) entry which is preliminary data.</text>
</comment>
<gene>
    <name evidence="1" type="ORF">S01H1_75840</name>
</gene>
<dbReference type="AlphaFoldDB" id="X0YU79"/>
<evidence type="ECO:0000313" key="1">
    <source>
        <dbReference type="EMBL" id="GAG51883.1"/>
    </source>
</evidence>